<evidence type="ECO:0000259" key="1">
    <source>
        <dbReference type="SMART" id="SM00960"/>
    </source>
</evidence>
<dbReference type="SMART" id="SM00960">
    <property type="entry name" value="Robl_LC7"/>
    <property type="match status" value="1"/>
</dbReference>
<comment type="caution">
    <text evidence="2">The sequence shown here is derived from an EMBL/GenBank/DDBJ whole genome shotgun (WGS) entry which is preliminary data.</text>
</comment>
<evidence type="ECO:0000313" key="2">
    <source>
        <dbReference type="EMBL" id="MBO1751508.1"/>
    </source>
</evidence>
<dbReference type="InterPro" id="IPR004942">
    <property type="entry name" value="Roadblock/LAMTOR2_dom"/>
</dbReference>
<name>A0A939RVD6_9CELL</name>
<feature type="domain" description="Roadblock/LAMTOR2" evidence="1">
    <location>
        <begin position="7"/>
        <end position="96"/>
    </location>
</feature>
<gene>
    <name evidence="2" type="ORF">J4G33_06785</name>
</gene>
<dbReference type="Proteomes" id="UP000664209">
    <property type="component" value="Unassembled WGS sequence"/>
</dbReference>
<accession>A0A939RVD6</accession>
<reference evidence="2" key="1">
    <citation type="submission" date="2021-03" db="EMBL/GenBank/DDBJ databases">
        <title>Actinotalea soli sp. nov., isolated from soil.</title>
        <authorList>
            <person name="Ping W."/>
            <person name="Zhang J."/>
        </authorList>
    </citation>
    <scope>NUCLEOTIDE SEQUENCE</scope>
    <source>
        <strain evidence="2">BY-33</strain>
    </source>
</reference>
<dbReference type="EMBL" id="JAGEMK010000002">
    <property type="protein sequence ID" value="MBO1751508.1"/>
    <property type="molecule type" value="Genomic_DNA"/>
</dbReference>
<protein>
    <submittedName>
        <fullName evidence="2">Dynein regulation protein LC7</fullName>
    </submittedName>
</protein>
<dbReference type="AlphaFoldDB" id="A0A939RVD6"/>
<sequence>MLVRQHAMHLSAAIRHAIDGVTRVVVARTDGVAFHDDGPEEDRENAADLAAAVLDLGRVAGRAYGLGGPVATTLRGPEGCLVAYEVDGLHVLGVVTEPTVNLVLLDRVVRRELLVVAPGVASAAPTHRA</sequence>
<proteinExistence type="predicted"/>
<organism evidence="2 3">
    <name type="scientific">Actinotalea soli</name>
    <dbReference type="NCBI Taxonomy" id="2819234"/>
    <lineage>
        <taxon>Bacteria</taxon>
        <taxon>Bacillati</taxon>
        <taxon>Actinomycetota</taxon>
        <taxon>Actinomycetes</taxon>
        <taxon>Micrococcales</taxon>
        <taxon>Cellulomonadaceae</taxon>
        <taxon>Actinotalea</taxon>
    </lineage>
</organism>
<dbReference type="RefSeq" id="WP_208055158.1">
    <property type="nucleotide sequence ID" value="NZ_JAGEMK010000002.1"/>
</dbReference>
<dbReference type="SUPFAM" id="SSF103196">
    <property type="entry name" value="Roadblock/LC7 domain"/>
    <property type="match status" value="1"/>
</dbReference>
<dbReference type="Gene3D" id="3.30.450.30">
    <property type="entry name" value="Dynein light chain 2a, cytoplasmic"/>
    <property type="match status" value="1"/>
</dbReference>
<keyword evidence="3" id="KW-1185">Reference proteome</keyword>
<evidence type="ECO:0000313" key="3">
    <source>
        <dbReference type="Proteomes" id="UP000664209"/>
    </source>
</evidence>